<gene>
    <name evidence="1" type="ORF">GCM10011379_41970</name>
</gene>
<dbReference type="InterPro" id="IPR032675">
    <property type="entry name" value="LRR_dom_sf"/>
</dbReference>
<dbReference type="InterPro" id="IPR050715">
    <property type="entry name" value="LRR-SigEffector_domain"/>
</dbReference>
<dbReference type="SUPFAM" id="SSF52047">
    <property type="entry name" value="RNI-like"/>
    <property type="match status" value="1"/>
</dbReference>
<evidence type="ECO:0000313" key="2">
    <source>
        <dbReference type="Proteomes" id="UP000627292"/>
    </source>
</evidence>
<reference evidence="1" key="1">
    <citation type="journal article" date="2014" name="Int. J. Syst. Evol. Microbiol.">
        <title>Complete genome sequence of Corynebacterium casei LMG S-19264T (=DSM 44701T), isolated from a smear-ripened cheese.</title>
        <authorList>
            <consortium name="US DOE Joint Genome Institute (JGI-PGF)"/>
            <person name="Walter F."/>
            <person name="Albersmeier A."/>
            <person name="Kalinowski J."/>
            <person name="Ruckert C."/>
        </authorList>
    </citation>
    <scope>NUCLEOTIDE SEQUENCE</scope>
    <source>
        <strain evidence="1">CGMCC 1.15290</strain>
    </source>
</reference>
<proteinExistence type="predicted"/>
<accession>A0A917J3Z9</accession>
<reference evidence="1" key="2">
    <citation type="submission" date="2020-09" db="EMBL/GenBank/DDBJ databases">
        <authorList>
            <person name="Sun Q."/>
            <person name="Zhou Y."/>
        </authorList>
    </citation>
    <scope>NUCLEOTIDE SEQUENCE</scope>
    <source>
        <strain evidence="1">CGMCC 1.15290</strain>
    </source>
</reference>
<sequence length="488" mass="52977">MVITNSGRIIRNSGYVIGGSVWLEFTGRSKTFPFAITNNSAVNNGVGNLWMQFNRQTTITVDYGDGTVNTYTSSVLPGETIHKFCFNCNDYFNQLYTQYHPVYVYTDGEVKARTVKISYDRSALTSYNGGIAGVATYPMLNFLFYAHRNLTTFSTSGAQGVIVDIAELGRISPSTNPYLTTLLIYNWAATSPYVGSIPIQFLNMPLLSLGTGSASFTDTSGTNLEYLGTMPIKNSLTTLSLQSILNVTALPDSLAGLTKLQRLNLQACAFDEFPMVITRLSELIGLNISQGSSSKTGLTQIPPEIANLKKLQSLTLSYTNISRIPDNVNFCNAATLNSLTVAGSTILAEFGDISNLVNIAFLIFSNASLHNVMTVFPAYMNSFTKLRNINWNQGNNTTASVTDKKMSLNYDLVVRNNTPRTGTNNGSIPFRGMTFNLLTGSATPTAFTGAIEAPPGFVLGVNDGEVQHTGHKIYVLRNNYGATVSLSV</sequence>
<dbReference type="Gene3D" id="3.80.10.10">
    <property type="entry name" value="Ribonuclease Inhibitor"/>
    <property type="match status" value="1"/>
</dbReference>
<protein>
    <submittedName>
        <fullName evidence="1">Uncharacterized protein</fullName>
    </submittedName>
</protein>
<dbReference type="EMBL" id="BMIB01000004">
    <property type="protein sequence ID" value="GGH76715.1"/>
    <property type="molecule type" value="Genomic_DNA"/>
</dbReference>
<dbReference type="PANTHER" id="PTHR45752">
    <property type="entry name" value="LEUCINE-RICH REPEAT-CONTAINING"/>
    <property type="match status" value="1"/>
</dbReference>
<dbReference type="RefSeq" id="WP_188956025.1">
    <property type="nucleotide sequence ID" value="NZ_BMIB01000004.1"/>
</dbReference>
<evidence type="ECO:0000313" key="1">
    <source>
        <dbReference type="EMBL" id="GGH76715.1"/>
    </source>
</evidence>
<keyword evidence="2" id="KW-1185">Reference proteome</keyword>
<comment type="caution">
    <text evidence="1">The sequence shown here is derived from an EMBL/GenBank/DDBJ whole genome shotgun (WGS) entry which is preliminary data.</text>
</comment>
<dbReference type="PANTHER" id="PTHR45752:SF187">
    <property type="entry name" value="LEUCINE-RICH REPEAT AND IQ DOMAIN-CONTAINING PROTEIN 4"/>
    <property type="match status" value="1"/>
</dbReference>
<organism evidence="1 2">
    <name type="scientific">Filimonas zeae</name>
    <dbReference type="NCBI Taxonomy" id="1737353"/>
    <lineage>
        <taxon>Bacteria</taxon>
        <taxon>Pseudomonadati</taxon>
        <taxon>Bacteroidota</taxon>
        <taxon>Chitinophagia</taxon>
        <taxon>Chitinophagales</taxon>
        <taxon>Chitinophagaceae</taxon>
        <taxon>Filimonas</taxon>
    </lineage>
</organism>
<name>A0A917J3Z9_9BACT</name>
<dbReference type="Proteomes" id="UP000627292">
    <property type="component" value="Unassembled WGS sequence"/>
</dbReference>
<dbReference type="AlphaFoldDB" id="A0A917J3Z9"/>